<dbReference type="InterPro" id="IPR018201">
    <property type="entry name" value="Ketoacyl_synth_AS"/>
</dbReference>
<dbReference type="Gene3D" id="3.40.50.720">
    <property type="entry name" value="NAD(P)-binding Rossmann-like Domain"/>
    <property type="match status" value="2"/>
</dbReference>
<feature type="domain" description="Ketosynthase family 3 (KS3)" evidence="10">
    <location>
        <begin position="1009"/>
        <end position="1426"/>
    </location>
</feature>
<dbReference type="SMART" id="SM00825">
    <property type="entry name" value="PKS_KS"/>
    <property type="match status" value="3"/>
</dbReference>
<dbReference type="InterPro" id="IPR049900">
    <property type="entry name" value="PKS_mFAS_DH"/>
</dbReference>
<evidence type="ECO:0000256" key="7">
    <source>
        <dbReference type="PROSITE-ProRule" id="PRU01363"/>
    </source>
</evidence>
<dbReference type="Pfam" id="PF14765">
    <property type="entry name" value="PS-DH"/>
    <property type="match status" value="2"/>
</dbReference>
<dbReference type="InterPro" id="IPR042104">
    <property type="entry name" value="PKS_dehydratase_sf"/>
</dbReference>
<dbReference type="SMART" id="SM01294">
    <property type="entry name" value="PKS_PP_betabranch"/>
    <property type="match status" value="3"/>
</dbReference>
<dbReference type="Pfam" id="PF00698">
    <property type="entry name" value="Acyl_transf_1"/>
    <property type="match status" value="3"/>
</dbReference>
<evidence type="ECO:0000313" key="12">
    <source>
        <dbReference type="EMBL" id="MDP9830888.1"/>
    </source>
</evidence>
<dbReference type="Pfam" id="PF00550">
    <property type="entry name" value="PP-binding"/>
    <property type="match status" value="3"/>
</dbReference>
<dbReference type="CDD" id="cd00833">
    <property type="entry name" value="PKS"/>
    <property type="match status" value="3"/>
</dbReference>
<evidence type="ECO:0000256" key="1">
    <source>
        <dbReference type="ARBA" id="ARBA00022450"/>
    </source>
</evidence>
<dbReference type="InterPro" id="IPR049551">
    <property type="entry name" value="PKS_DH_C"/>
</dbReference>
<feature type="active site" description="Proton acceptor; for dehydratase activity" evidence="7">
    <location>
        <position position="3545"/>
    </location>
</feature>
<evidence type="ECO:0000256" key="5">
    <source>
        <dbReference type="ARBA" id="ARBA00022825"/>
    </source>
</evidence>
<reference evidence="12 13" key="1">
    <citation type="submission" date="2023-07" db="EMBL/GenBank/DDBJ databases">
        <title>Sequencing the genomes of 1000 actinobacteria strains.</title>
        <authorList>
            <person name="Klenk H.-P."/>
        </authorList>
    </citation>
    <scope>NUCLEOTIDE SEQUENCE [LARGE SCALE GENOMIC DNA]</scope>
    <source>
        <strain evidence="12 13">DSM 44388</strain>
    </source>
</reference>
<feature type="region of interest" description="Disordered" evidence="8">
    <location>
        <begin position="1421"/>
        <end position="1471"/>
    </location>
</feature>
<evidence type="ECO:0000256" key="8">
    <source>
        <dbReference type="SAM" id="MobiDB-lite"/>
    </source>
</evidence>
<keyword evidence="13" id="KW-1185">Reference proteome</keyword>
<feature type="active site" description="Proton acceptor; for dehydratase activity" evidence="7">
    <location>
        <position position="1932"/>
    </location>
</feature>
<feature type="compositionally biased region" description="Low complexity" evidence="8">
    <location>
        <begin position="1425"/>
        <end position="1436"/>
    </location>
</feature>
<dbReference type="InterPro" id="IPR014043">
    <property type="entry name" value="Acyl_transferase_dom"/>
</dbReference>
<dbReference type="InterPro" id="IPR016035">
    <property type="entry name" value="Acyl_Trfase/lysoPLipase"/>
</dbReference>
<feature type="region of interest" description="N-terminal hotdog fold" evidence="7">
    <location>
        <begin position="1902"/>
        <end position="2010"/>
    </location>
</feature>
<feature type="region of interest" description="C-terminal hotdog fold" evidence="7">
    <location>
        <begin position="3641"/>
        <end position="3775"/>
    </location>
</feature>
<feature type="domain" description="Carrier" evidence="9">
    <location>
        <begin position="4208"/>
        <end position="4283"/>
    </location>
</feature>
<feature type="active site" description="Proton donor; for dehydratase activity" evidence="7">
    <location>
        <position position="2080"/>
    </location>
</feature>
<dbReference type="InterPro" id="IPR049552">
    <property type="entry name" value="PKS_DH_N"/>
</dbReference>
<dbReference type="InterPro" id="IPR020841">
    <property type="entry name" value="PKS_Beta-ketoAc_synthase_dom"/>
</dbReference>
<keyword evidence="6" id="KW-0012">Acyltransferase</keyword>
<evidence type="ECO:0000313" key="13">
    <source>
        <dbReference type="Proteomes" id="UP001235712"/>
    </source>
</evidence>
<gene>
    <name evidence="12" type="ORF">J2S57_006637</name>
</gene>
<dbReference type="Pfam" id="PF00109">
    <property type="entry name" value="ketoacyl-synt"/>
    <property type="match status" value="3"/>
</dbReference>
<dbReference type="InterPro" id="IPR006162">
    <property type="entry name" value="Ppantetheine_attach_site"/>
</dbReference>
<feature type="domain" description="Ketosynthase family 3 (KS3)" evidence="10">
    <location>
        <begin position="8"/>
        <end position="418"/>
    </location>
</feature>
<dbReference type="SMART" id="SM00827">
    <property type="entry name" value="PKS_AT"/>
    <property type="match status" value="3"/>
</dbReference>
<dbReference type="SUPFAM" id="SSF51735">
    <property type="entry name" value="NAD(P)-binding Rossmann-fold domains"/>
    <property type="match status" value="4"/>
</dbReference>
<keyword evidence="5" id="KW-0720">Serine protease</keyword>
<organism evidence="12 13">
    <name type="scientific">Kineosporia succinea</name>
    <dbReference type="NCBI Taxonomy" id="84632"/>
    <lineage>
        <taxon>Bacteria</taxon>
        <taxon>Bacillati</taxon>
        <taxon>Actinomycetota</taxon>
        <taxon>Actinomycetes</taxon>
        <taxon>Kineosporiales</taxon>
        <taxon>Kineosporiaceae</taxon>
        <taxon>Kineosporia</taxon>
    </lineage>
</organism>
<dbReference type="Pfam" id="PF22953">
    <property type="entry name" value="SpnB_Rossmann"/>
    <property type="match status" value="2"/>
</dbReference>
<dbReference type="InterPro" id="IPR009081">
    <property type="entry name" value="PP-bd_ACP"/>
</dbReference>
<dbReference type="InterPro" id="IPR057326">
    <property type="entry name" value="KR_dom"/>
</dbReference>
<sequence>MSTNSEPPQAIAVVGIACRLPGADSPERFWELLDSGRSAIGEMPPERAGHGAARWGASLPGVGDFDAAFFGISPREAAATDPQQRLVLELVWEALEEAGIVPATLNGSRTAVFVGAHRDDYAALTYQQGTAAITQHSFTGLNRGVIAGRVSHRLGLRGPSLTVDSAQSSSLVAVQLACQELRSGRSGLAVAAGVNLNLLAASATGAERFGGLSPDGRAYVFDSRANGFVRGEGGAVVVLKPLDAARADGDHVHGVILSGAVNNDGPSAGLTVPSASAQEQVIRDAWEQAGVDAAGIQYVELHGTGTPLGDPIEAAALAAALGARSGPPLAVGSVKTNIGHLESAAGIAGLLKVLLSLRHRRLPASLNHVEPHPGIPLERLHLKVQDQGGEWPDPGRPLIAGVSSFGIGGTNCHLVVAEGFSAPVRVGPEPVVVPWVLSGRTPDALRAQARALREVVGTQRPVDIGWSLLSGRTLFGHRAVVAGRDQDGLLASLDAVATRESVDAEPVSPVLLFTGQGAQRIGMGRELYEHFPVFATALDEISRHLGHLLDDPRPHRTGWAQPALFALEVALFRLIESWGVRPARMAGHSVGELAAAHCAGVLSLEDACSLVSLRAGLMDALPDGGAMLAVQAAEADVLPLLPPGLALGAVNGPRSVVISGRGDLIDGLEQRLDARGLRSRRPAVSHAFHSPLMEPMLEEFRERAAELSYHEPSVPMVSTMTGQEETRLWCSPGYWADQIREPVRFLDALRTLEEAGHRVFLEAGPDGVCSALAAAAIPGATAVPLLRSGSFEPETAVAAVGTLFSRGGEVDWPVFYEGTRRHRVPLPTYRFQRERYWIDGASPSGAPVPVPVPVSVDGAVAPGQVGGSSAGPGSGSGAEGSKSAGGATGTREVTGTSGVARAAGSARAAGGTVAAERVVRELVAAVLDHAPGRVVPETVPFRELGLDSLMAVELSDRLTAATGVTLAGGVVFDYPTVAALSAHLASRLSSQPTPAPPSWPGGPVAGSPAEPIAVVGMACRFPGDVNTPEDLWALVAEGRDATSAFPTDRGWDPALTGTAVGRGGFLHDAAGFDAGFFGIPAREALAMDPQQRLMLEVAWEAAERAGLDPTRLHGSRTGVFVGATSLDYGPRLHQAPSGVDGQLLTGTTSSVISGRIAYQLGLTGPAVTIDTACSSSLVALHLAVRSLRSGETSLALAGGVTVMSGPGMFVEFSRQGGLAPDGRCRPFSDAADGTAWAEGAGLLVLERLSDARRNAHPVLALVRGSAVNQDGASNGLTAPNGPSQQRVIRAALADAHLEPRDVTALEAHGTGTRLGDPIEAEAVLATYGTDREPGVPVFLGSLKSNIGHAQAAAGVGGVIKMVLALRHRTLPRTLHLGTPTRHVDWSADAVRLLSEEQPWEDDRGPRRAAVSSFGISGTNAHVILEEAAPGTRTAEGTGRGARDEQTGRGPGAGRREEPPGDEASSYPAPVPWVLSARDPGALAETAARLREPAGHASLIDIGFTLATARPRFTHSAAIVGTTRDELLSGLDAIAAGRTPGHVRHGITRPGATAFVFTGQGAQRIGMGQELRAVNPLFARELDTVTAAFAGHLDHPLEDVLTGAAPGLLDLTTYTQPALFAVEVALAATLAHHGLTPDLVAGHSVGELAAAHVAGLLPLPEAVRLVAARGRLMQQAPAGGAMAAIQATPAELDLTGSTAVLAAVNGPESVVVSGDEDAVTQVVAHWRGRGRRTRELRVSHAFHSPHMDPILSAFREIAQTTRFGEPSIPIVSTLTGAQADPEELADPAYWTAQIRGTVRYADAVEALTRAGAVRFVEIGPDAVLSALTPGAVPLMRSGTPEPDSFAGAVAALLVDGAPLEPATFHPGGRLTDLPTYPFQHERYWLAGTSPADASTLGLEDNDHPLLGTRLEHADGEGAVLTGHVPADGWARDHRVDGATILPGAALLELALAAGGADVAELVVEAPLPVPGDVQIQIVRHGDAFSLHARASAQLPWTRHAGGTFSGTVEGARADLRAWPPPGAVAEPVDDVYDRLEILGYSYGPAFQGLRKLWRRGRELYAEVSLPEPIAHGYRLHPALLDAVLHPIVLELADAERIWLPFSWSGVSLHAAGATALRARIVLGPEGTAELTLADASGSPVATIEKVTFRAGNTSATDLYGVVWKPVPSAPGEAAPEIAFCAGETEALGVIRERLAGTDDRPLVLVTRDAVQVTPGDTLTGLGQAPVWGLVRAAQTEHPGRFVLLDSDRDSASEITTVSGEPQLALRDGRLYAPRLERLGLPAGPGLDEGASVLVTGGTGGLGALVARRLVTHQGARRLVLAGRRGPQAPGARQLADDLTVLGAEVDVVAVDVGDRTALARMLGRIENLTAVVHAAGVLADATIESLTPGHLSAAMRPKADAARFLHELTRDRELTAFVLFSSVSGLTGTAGQGAYAAASTYLDALAAHRRALGLPGVSLAWGLWENGMGAALGEADQARWRRAGLPPLTAEQGLELFDRALRTPDAALLVPLARTRPAPDADLPALLRGRAKSAGHRGRAAAGGDFVARITALPEPERRAAVLDLVSATVALVLGLDDAVGVRPDQAFREAGFDSLASVELRNRLATATGLRLPATVVFDHPTPAALAGHLLDEIQGTEHAGVTSRATTDEPVAIVGMACRFPGGVSSPQDLWRLVSENIDGVSGFPGNRGWDLETLYDPDPDRPGTSYVREGGFLHDADLFDADFFGMSPREATATDPQQRILLETAWEAWENAGIVPESLRGSGTGVFVGAMYDDYAARLATAPAEFEGFLLAGNLSSVASGRLSYTYGLQGPAVTVDTACSSSLVALHLAANALRQGECDLALAGGVTVMSSPTTFVEFSRQRGLAADGRCRSFAESAGGTGWSEGVGLLVVERLSDAVRNGRRVLGVLRGSAVNQDGASNGLTAPNGPSQERVIRQALANAGLSPAEVDAVEAHGTGTRLGDPIEAQALLATYGQDRGTPLWLGSLKSNIGHAQAAAGVGGVIKVLESMRHRVLPATLHVDEPSSQVDWSSGAVELLTRSQPWEGTEGRPRRAGVSSFGISGTNAHVILEEYPEGPVEREPSEGPVPWVLSARSEAALKAQAERLLNVPADVSPADIGLTLATARTAFEYRAVVVGADRDTLTARLAAVARDSAEPVRAGRTAFLFSGQGSQRLGTGRELYESEPVFAEALDAVCAGLDPALDRPLKDVLFAAEGSAGSASLDQTVYTQAALFALETALFRLVSSFGLRPDHLLGHSIGEISAAHCAGVLSLEDACVLVSARGRLMQSAPGGGAMIAIEAGEEEVAASLEGLAVGIAAVNGPRAVVVSGDEDAAGRVADLWKARGHRVRRLAVSHAFHSAHMDGILERFRAAIADLTFAAPSVPVISNVTGRPLTAEQLGSPGYWADQIRGTVRFHDGLRFLEGEGVVRYLEIGPDAVLSALTSNAAAVLRPGRPEPETLLTAVGRMFSDGAEVDWRPFFARRRARFTDLPTYAFQGRRHWLEPAPDGTHPFLGAAVPLAGRDEHVLSGQASRAGAPWLSDHVIGGVPLVPGTGVLDLALHTADRLGARLEELTLAAPLVVPAQDDLELQVTVTEGTGLEIHARTGDDGWTTHARGSLSRDAGGPVPSPELLWPPAAAVEVDLDGAYDRLASRGYAYGPRFRGLHRMWHGDGQIYAEVSGPVGPFAIHPAVLDAALHPLLLVDEGGPSWVPFAWSGVTVHRTGVPALRVRLSVLANGHDSLEVAVALFDTAGAPVAEIASLLLRPLAREALTAARATDGLLRVAWTEVGTGHGLGEARVLRLTQDEPDALLRALTSVQSFLAEPSDAKLVVVTHGAVAARPGEDVTDLTRAAVWGMLRSAQTENPDRVVLVDLDDDPASEALLNFGVSGGPGVSTASGDEPQLAIREGRAFAPRLARRAPADAGPPRWDTGTVLVSGATGTLGTILVRHLVTRHAARRLLLVSRRGEQAPGAAGLRAEMTALGAEVTVAACDLADRDAARALLGAVPDLSAVVHTAGVLDDGVFTDLDAERLERVTRPKIAAARNLHEFTRDRPLEAFVLYSSIAGLLGTAGQANYAAGNAYLDALAQHRRARGLPGLSLAWGLWEQSSSLTEGLDVVDRQRLARSGLIPLGSDEAMDLFDAALGGDDAVLAVSRIDTAALRAQGTPPAMFRGLVRPPASTGRETVVAPSATDRLAALPPQERGQALLDLVVSQVAAVLGHAGDSDLEPGRAFRELGFDSLTAVELRNRIGRATGLKVPTTLVFDHPSPAAVATFLDHQLTRATRPDVLAELDRLRPAFEGAVNEQDTRGAVAVRLRHLLDLYTAATPAGPDLDEASDDDLFALVDGLD</sequence>
<protein>
    <submittedName>
        <fullName evidence="12">Acyl transferase domain-containing protein/acyl carrier protein</fullName>
    </submittedName>
</protein>
<dbReference type="SMART" id="SM00823">
    <property type="entry name" value="PKS_PP"/>
    <property type="match status" value="3"/>
</dbReference>
<dbReference type="InterPro" id="IPR016039">
    <property type="entry name" value="Thiolase-like"/>
</dbReference>
<keyword evidence="4" id="KW-0378">Hydrolase</keyword>
<dbReference type="InterPro" id="IPR036291">
    <property type="entry name" value="NAD(P)-bd_dom_sf"/>
</dbReference>
<dbReference type="InterPro" id="IPR014031">
    <property type="entry name" value="Ketoacyl_synth_C"/>
</dbReference>
<name>A0ABT9PDV1_9ACTN</name>
<dbReference type="SUPFAM" id="SSF52151">
    <property type="entry name" value="FabD/lysophospholipase-like"/>
    <property type="match status" value="3"/>
</dbReference>
<dbReference type="InterPro" id="IPR036736">
    <property type="entry name" value="ACP-like_sf"/>
</dbReference>
<feature type="domain" description="PKS/mFAS DH" evidence="11">
    <location>
        <begin position="1902"/>
        <end position="2156"/>
    </location>
</feature>
<keyword evidence="1" id="KW-0596">Phosphopantetheine</keyword>
<keyword evidence="2" id="KW-0597">Phosphoprotein</keyword>
<feature type="domain" description="Carrier" evidence="9">
    <location>
        <begin position="2559"/>
        <end position="2634"/>
    </location>
</feature>
<dbReference type="SMART" id="SM00826">
    <property type="entry name" value="PKS_DH"/>
    <property type="match status" value="2"/>
</dbReference>
<evidence type="ECO:0000259" key="11">
    <source>
        <dbReference type="PROSITE" id="PS52019"/>
    </source>
</evidence>
<evidence type="ECO:0000256" key="3">
    <source>
        <dbReference type="ARBA" id="ARBA00022679"/>
    </source>
</evidence>
<dbReference type="PROSITE" id="PS52004">
    <property type="entry name" value="KS3_2"/>
    <property type="match status" value="3"/>
</dbReference>
<dbReference type="InterPro" id="IPR013968">
    <property type="entry name" value="PKS_KR"/>
</dbReference>
<evidence type="ECO:0000259" key="9">
    <source>
        <dbReference type="PROSITE" id="PS50075"/>
    </source>
</evidence>
<dbReference type="SUPFAM" id="SSF47336">
    <property type="entry name" value="ACP-like"/>
    <property type="match status" value="3"/>
</dbReference>
<dbReference type="Pfam" id="PF21089">
    <property type="entry name" value="PKS_DH_N"/>
    <property type="match status" value="2"/>
</dbReference>
<dbReference type="InterPro" id="IPR001227">
    <property type="entry name" value="Ac_transferase_dom_sf"/>
</dbReference>
<feature type="region of interest" description="N-terminal hotdog fold" evidence="7">
    <location>
        <begin position="3513"/>
        <end position="3628"/>
    </location>
</feature>
<dbReference type="PROSITE" id="PS52019">
    <property type="entry name" value="PKS_MFAS_DH"/>
    <property type="match status" value="2"/>
</dbReference>
<dbReference type="SUPFAM" id="SSF55048">
    <property type="entry name" value="Probable ACP-binding domain of malonyl-CoA ACP transacylase"/>
    <property type="match status" value="3"/>
</dbReference>
<dbReference type="InterPro" id="IPR050091">
    <property type="entry name" value="PKS_NRPS_Biosynth_Enz"/>
</dbReference>
<dbReference type="InterPro" id="IPR055123">
    <property type="entry name" value="SpnB-like_Rossmann"/>
</dbReference>
<dbReference type="InterPro" id="IPR032821">
    <property type="entry name" value="PKS_assoc"/>
</dbReference>
<dbReference type="PROSITE" id="PS00012">
    <property type="entry name" value="PHOSPHOPANTETHEINE"/>
    <property type="match status" value="3"/>
</dbReference>
<evidence type="ECO:0000256" key="2">
    <source>
        <dbReference type="ARBA" id="ARBA00022553"/>
    </source>
</evidence>
<dbReference type="Gene3D" id="1.10.1200.10">
    <property type="entry name" value="ACP-like"/>
    <property type="match status" value="3"/>
</dbReference>
<feature type="domain" description="Carrier" evidence="9">
    <location>
        <begin position="913"/>
        <end position="988"/>
    </location>
</feature>
<dbReference type="PANTHER" id="PTHR43775:SF51">
    <property type="entry name" value="INACTIVE PHENOLPHTHIOCEROL SYNTHESIS POLYKETIDE SYNTHASE TYPE I PKS1-RELATED"/>
    <property type="match status" value="1"/>
</dbReference>
<evidence type="ECO:0000256" key="6">
    <source>
        <dbReference type="ARBA" id="ARBA00023315"/>
    </source>
</evidence>
<feature type="region of interest" description="C-terminal hotdog fold" evidence="7">
    <location>
        <begin position="2022"/>
        <end position="2156"/>
    </location>
</feature>
<evidence type="ECO:0000256" key="4">
    <source>
        <dbReference type="ARBA" id="ARBA00022801"/>
    </source>
</evidence>
<accession>A0ABT9PDV1</accession>
<comment type="caution">
    <text evidence="12">The sequence shown here is derived from an EMBL/GenBank/DDBJ whole genome shotgun (WGS) entry which is preliminary data.</text>
</comment>
<feature type="domain" description="Ketosynthase family 3 (KS3)" evidence="10">
    <location>
        <begin position="2649"/>
        <end position="3074"/>
    </location>
</feature>
<dbReference type="Pfam" id="PF08659">
    <property type="entry name" value="KR"/>
    <property type="match status" value="2"/>
</dbReference>
<dbReference type="PROSITE" id="PS00606">
    <property type="entry name" value="KS3_1"/>
    <property type="match status" value="2"/>
</dbReference>
<dbReference type="Pfam" id="PF16197">
    <property type="entry name" value="KAsynt_C_assoc"/>
    <property type="match status" value="2"/>
</dbReference>
<dbReference type="Gene3D" id="3.10.129.110">
    <property type="entry name" value="Polyketide synthase dehydratase"/>
    <property type="match status" value="2"/>
</dbReference>
<feature type="region of interest" description="Disordered" evidence="8">
    <location>
        <begin position="859"/>
        <end position="893"/>
    </location>
</feature>
<feature type="compositionally biased region" description="Gly residues" evidence="8">
    <location>
        <begin position="864"/>
        <end position="878"/>
    </location>
</feature>
<dbReference type="SMART" id="SM00822">
    <property type="entry name" value="PKS_KR"/>
    <property type="match status" value="2"/>
</dbReference>
<feature type="active site" description="Proton donor; for dehydratase activity" evidence="7">
    <location>
        <position position="3696"/>
    </location>
</feature>
<dbReference type="Gene3D" id="3.40.366.10">
    <property type="entry name" value="Malonyl-Coenzyme A Acyl Carrier Protein, domain 2"/>
    <property type="match status" value="3"/>
</dbReference>
<dbReference type="Gene3D" id="3.40.47.10">
    <property type="match status" value="3"/>
</dbReference>
<feature type="region of interest" description="Disordered" evidence="8">
    <location>
        <begin position="3606"/>
        <end position="3629"/>
    </location>
</feature>
<dbReference type="InterPro" id="IPR020807">
    <property type="entry name" value="PKS_DH"/>
</dbReference>
<dbReference type="PROSITE" id="PS01046">
    <property type="entry name" value="LON_SER"/>
    <property type="match status" value="1"/>
</dbReference>
<dbReference type="RefSeq" id="WP_307250131.1">
    <property type="nucleotide sequence ID" value="NZ_JAUSQZ010000001.1"/>
</dbReference>
<dbReference type="InterPro" id="IPR020806">
    <property type="entry name" value="PKS_PP-bd"/>
</dbReference>
<dbReference type="SUPFAM" id="SSF53901">
    <property type="entry name" value="Thiolase-like"/>
    <property type="match status" value="3"/>
</dbReference>
<feature type="domain" description="PKS/mFAS DH" evidence="11">
    <location>
        <begin position="3513"/>
        <end position="3775"/>
    </location>
</feature>
<dbReference type="InterPro" id="IPR016036">
    <property type="entry name" value="Malonyl_transacylase_ACP-bd"/>
</dbReference>
<dbReference type="InterPro" id="IPR014030">
    <property type="entry name" value="Ketoacyl_synth_N"/>
</dbReference>
<keyword evidence="5" id="KW-0645">Protease</keyword>
<evidence type="ECO:0000259" key="10">
    <source>
        <dbReference type="PROSITE" id="PS52004"/>
    </source>
</evidence>
<dbReference type="CDD" id="cd08956">
    <property type="entry name" value="KR_3_FAS_SDR_x"/>
    <property type="match status" value="2"/>
</dbReference>
<dbReference type="PROSITE" id="PS50075">
    <property type="entry name" value="CARRIER"/>
    <property type="match status" value="3"/>
</dbReference>
<dbReference type="Gene3D" id="3.30.70.3290">
    <property type="match status" value="3"/>
</dbReference>
<dbReference type="PANTHER" id="PTHR43775">
    <property type="entry name" value="FATTY ACID SYNTHASE"/>
    <property type="match status" value="1"/>
</dbReference>
<dbReference type="InterPro" id="IPR008268">
    <property type="entry name" value="Peptidase_S16_AS"/>
</dbReference>
<proteinExistence type="predicted"/>
<dbReference type="GO" id="GO:0016740">
    <property type="term" value="F:transferase activity"/>
    <property type="evidence" value="ECO:0007669"/>
    <property type="project" value="UniProtKB-KW"/>
</dbReference>
<keyword evidence="3 12" id="KW-0808">Transferase</keyword>
<dbReference type="Proteomes" id="UP001235712">
    <property type="component" value="Unassembled WGS sequence"/>
</dbReference>
<dbReference type="EMBL" id="JAUSQZ010000001">
    <property type="protein sequence ID" value="MDP9830888.1"/>
    <property type="molecule type" value="Genomic_DNA"/>
</dbReference>
<dbReference type="Pfam" id="PF02801">
    <property type="entry name" value="Ketoacyl-synt_C"/>
    <property type="match status" value="3"/>
</dbReference>